<gene>
    <name evidence="2" type="ORF">I5803_21450</name>
</gene>
<organism evidence="2 3">
    <name type="scientific">Caenimonas aquaedulcis</name>
    <dbReference type="NCBI Taxonomy" id="2793270"/>
    <lineage>
        <taxon>Bacteria</taxon>
        <taxon>Pseudomonadati</taxon>
        <taxon>Pseudomonadota</taxon>
        <taxon>Betaproteobacteria</taxon>
        <taxon>Burkholderiales</taxon>
        <taxon>Comamonadaceae</taxon>
        <taxon>Caenimonas</taxon>
    </lineage>
</organism>
<protein>
    <submittedName>
        <fullName evidence="2">Uncharacterized protein</fullName>
    </submittedName>
</protein>
<evidence type="ECO:0000256" key="1">
    <source>
        <dbReference type="SAM" id="Phobius"/>
    </source>
</evidence>
<dbReference type="RefSeq" id="WP_196988342.1">
    <property type="nucleotide sequence ID" value="NZ_JADWYS010000001.1"/>
</dbReference>
<dbReference type="AlphaFoldDB" id="A0A931H912"/>
<name>A0A931H912_9BURK</name>
<evidence type="ECO:0000313" key="3">
    <source>
        <dbReference type="Proteomes" id="UP000651050"/>
    </source>
</evidence>
<dbReference type="Proteomes" id="UP000651050">
    <property type="component" value="Unassembled WGS sequence"/>
</dbReference>
<feature type="transmembrane region" description="Helical" evidence="1">
    <location>
        <begin position="87"/>
        <end position="105"/>
    </location>
</feature>
<feature type="transmembrane region" description="Helical" evidence="1">
    <location>
        <begin position="33"/>
        <end position="51"/>
    </location>
</feature>
<keyword evidence="1" id="KW-0812">Transmembrane</keyword>
<feature type="transmembrane region" description="Helical" evidence="1">
    <location>
        <begin position="6"/>
        <end position="26"/>
    </location>
</feature>
<keyword evidence="3" id="KW-1185">Reference proteome</keyword>
<accession>A0A931H912</accession>
<dbReference type="EMBL" id="JADWYS010000001">
    <property type="protein sequence ID" value="MBG9390612.1"/>
    <property type="molecule type" value="Genomic_DNA"/>
</dbReference>
<reference evidence="2" key="1">
    <citation type="submission" date="2020-11" db="EMBL/GenBank/DDBJ databases">
        <title>Bacterial whole genome sequence for Caenimonas sp. DR4.4.</title>
        <authorList>
            <person name="Le V."/>
            <person name="Ko S.-R."/>
            <person name="Ahn C.-Y."/>
            <person name="Oh H.-M."/>
        </authorList>
    </citation>
    <scope>NUCLEOTIDE SEQUENCE</scope>
    <source>
        <strain evidence="2">DR4.4</strain>
    </source>
</reference>
<evidence type="ECO:0000313" key="2">
    <source>
        <dbReference type="EMBL" id="MBG9390612.1"/>
    </source>
</evidence>
<keyword evidence="1" id="KW-0472">Membrane</keyword>
<sequence>MFALALGIVASLLGAFFFGFAILFLIQGHVQAALGGFVVAAVFGMMLWALWVSKARPPVLSSVDRIHKPFALIRDVLRAYPGAAGKVGAGLMILILLLGLVGWLVR</sequence>
<keyword evidence="1" id="KW-1133">Transmembrane helix</keyword>
<comment type="caution">
    <text evidence="2">The sequence shown here is derived from an EMBL/GenBank/DDBJ whole genome shotgun (WGS) entry which is preliminary data.</text>
</comment>
<proteinExistence type="predicted"/>